<name>A0A6A9QQ70_SULME</name>
<dbReference type="Gene3D" id="1.10.10.10">
    <property type="entry name" value="Winged helix-like DNA-binding domain superfamily/Winged helix DNA-binding domain"/>
    <property type="match status" value="1"/>
</dbReference>
<keyword evidence="3" id="KW-1185">Reference proteome</keyword>
<dbReference type="InterPro" id="IPR036390">
    <property type="entry name" value="WH_DNA-bd_sf"/>
</dbReference>
<protein>
    <submittedName>
        <fullName evidence="2">MarR family transcriptional regulator</fullName>
    </submittedName>
</protein>
<organism evidence="2 3">
    <name type="scientific">Sulfuracidifex metallicus DSM 6482 = JCM 9184</name>
    <dbReference type="NCBI Taxonomy" id="523847"/>
    <lineage>
        <taxon>Archaea</taxon>
        <taxon>Thermoproteota</taxon>
        <taxon>Thermoprotei</taxon>
        <taxon>Sulfolobales</taxon>
        <taxon>Sulfolobaceae</taxon>
        <taxon>Sulfuracidifex</taxon>
    </lineage>
</organism>
<reference evidence="2 3" key="1">
    <citation type="submission" date="2019-10" db="EMBL/GenBank/DDBJ databases">
        <title>Sequencing and Assembly of Multiple Reported Metal-Biooxidizing Members of the Extremely Thermoacidophilic Archaeal Family Sulfolobaceae.</title>
        <authorList>
            <person name="Counts J.A."/>
            <person name="Kelly R.M."/>
        </authorList>
    </citation>
    <scope>NUCLEOTIDE SEQUENCE [LARGE SCALE GENOMIC DNA]</scope>
    <source>
        <strain evidence="2 3">DSM 6482</strain>
    </source>
</reference>
<comment type="caution">
    <text evidence="2">The sequence shown here is derived from an EMBL/GenBank/DDBJ whole genome shotgun (WGS) entry which is preliminary data.</text>
</comment>
<dbReference type="EMBL" id="WGGD01000005">
    <property type="protein sequence ID" value="MUN29908.1"/>
    <property type="molecule type" value="Genomic_DNA"/>
</dbReference>
<gene>
    <name evidence="2" type="ORF">GC250_10800</name>
</gene>
<sequence length="116" mass="13121">MSSQLEILDNAKESIKCCLKIGDTDFDSLVLLAKLGRPMSSEEMASTMNLSKTTVENSLKKLLDLDLIERQKANDESKRIGRPKYLYVITEDLFIKIREKLDRCADTIKNSFSTSA</sequence>
<dbReference type="InterPro" id="IPR036388">
    <property type="entry name" value="WH-like_DNA-bd_sf"/>
</dbReference>
<dbReference type="OrthoDB" id="39591at2157"/>
<dbReference type="InterPro" id="IPR000835">
    <property type="entry name" value="HTH_MarR-typ"/>
</dbReference>
<feature type="domain" description="HTH marR-type" evidence="1">
    <location>
        <begin position="24"/>
        <end position="75"/>
    </location>
</feature>
<evidence type="ECO:0000259" key="1">
    <source>
        <dbReference type="Pfam" id="PF01047"/>
    </source>
</evidence>
<dbReference type="RefSeq" id="WP_054838468.1">
    <property type="nucleotide sequence ID" value="NZ_BBBY01000009.1"/>
</dbReference>
<accession>A0A6A9QQ70</accession>
<dbReference type="AlphaFoldDB" id="A0A6A9QQ70"/>
<dbReference type="Pfam" id="PF01047">
    <property type="entry name" value="MarR"/>
    <property type="match status" value="1"/>
</dbReference>
<dbReference type="Proteomes" id="UP000470772">
    <property type="component" value="Unassembled WGS sequence"/>
</dbReference>
<evidence type="ECO:0000313" key="3">
    <source>
        <dbReference type="Proteomes" id="UP000470772"/>
    </source>
</evidence>
<proteinExistence type="predicted"/>
<dbReference type="GO" id="GO:0003700">
    <property type="term" value="F:DNA-binding transcription factor activity"/>
    <property type="evidence" value="ECO:0007669"/>
    <property type="project" value="InterPro"/>
</dbReference>
<evidence type="ECO:0000313" key="2">
    <source>
        <dbReference type="EMBL" id="MUN29908.1"/>
    </source>
</evidence>
<dbReference type="SUPFAM" id="SSF46785">
    <property type="entry name" value="Winged helix' DNA-binding domain"/>
    <property type="match status" value="1"/>
</dbReference>